<evidence type="ECO:0000256" key="2">
    <source>
        <dbReference type="SAM" id="SignalP"/>
    </source>
</evidence>
<feature type="chain" id="PRO_5017270556" description="Chitin-binding type-4 domain-containing protein" evidence="2">
    <location>
        <begin position="21"/>
        <end position="231"/>
    </location>
</feature>
<reference evidence="3 4" key="1">
    <citation type="submission" date="2018-02" db="EMBL/GenBank/DDBJ databases">
        <title>The genomes of Aspergillus section Nigri reveals drivers in fungal speciation.</title>
        <authorList>
            <consortium name="DOE Joint Genome Institute"/>
            <person name="Vesth T.C."/>
            <person name="Nybo J."/>
            <person name="Theobald S."/>
            <person name="Brandl J."/>
            <person name="Frisvad J.C."/>
            <person name="Nielsen K.F."/>
            <person name="Lyhne E.K."/>
            <person name="Kogle M.E."/>
            <person name="Kuo A."/>
            <person name="Riley R."/>
            <person name="Clum A."/>
            <person name="Nolan M."/>
            <person name="Lipzen A."/>
            <person name="Salamov A."/>
            <person name="Henrissat B."/>
            <person name="Wiebenga A."/>
            <person name="De vries R.P."/>
            <person name="Grigoriev I.V."/>
            <person name="Mortensen U.H."/>
            <person name="Andersen M.R."/>
            <person name="Baker S.E."/>
        </authorList>
    </citation>
    <scope>NUCLEOTIDE SEQUENCE [LARGE SCALE GENOMIC DNA]</scope>
    <source>
        <strain evidence="3 4">CBS 101889</strain>
    </source>
</reference>
<dbReference type="OrthoDB" id="5332384at2759"/>
<organism evidence="3 4">
    <name type="scientific">Aspergillus homomorphus (strain CBS 101889)</name>
    <dbReference type="NCBI Taxonomy" id="1450537"/>
    <lineage>
        <taxon>Eukaryota</taxon>
        <taxon>Fungi</taxon>
        <taxon>Dikarya</taxon>
        <taxon>Ascomycota</taxon>
        <taxon>Pezizomycotina</taxon>
        <taxon>Eurotiomycetes</taxon>
        <taxon>Eurotiomycetidae</taxon>
        <taxon>Eurotiales</taxon>
        <taxon>Aspergillaceae</taxon>
        <taxon>Aspergillus</taxon>
        <taxon>Aspergillus subgen. Circumdati</taxon>
    </lineage>
</organism>
<feature type="signal peptide" evidence="2">
    <location>
        <begin position="1"/>
        <end position="20"/>
    </location>
</feature>
<evidence type="ECO:0000313" key="3">
    <source>
        <dbReference type="EMBL" id="RAL16785.1"/>
    </source>
</evidence>
<dbReference type="Proteomes" id="UP000248961">
    <property type="component" value="Unassembled WGS sequence"/>
</dbReference>
<dbReference type="EMBL" id="KZ824268">
    <property type="protein sequence ID" value="RAL16785.1"/>
    <property type="molecule type" value="Genomic_DNA"/>
</dbReference>
<dbReference type="PROSITE" id="PS51257">
    <property type="entry name" value="PROKAR_LIPOPROTEIN"/>
    <property type="match status" value="1"/>
</dbReference>
<evidence type="ECO:0008006" key="5">
    <source>
        <dbReference type="Google" id="ProtNLM"/>
    </source>
</evidence>
<evidence type="ECO:0000313" key="4">
    <source>
        <dbReference type="Proteomes" id="UP000248961"/>
    </source>
</evidence>
<keyword evidence="2" id="KW-0732">Signal</keyword>
<accession>A0A395I9Z3</accession>
<dbReference type="RefSeq" id="XP_025555939.1">
    <property type="nucleotide sequence ID" value="XM_025696628.1"/>
</dbReference>
<dbReference type="AlphaFoldDB" id="A0A395I9Z3"/>
<feature type="region of interest" description="Disordered" evidence="1">
    <location>
        <begin position="177"/>
        <end position="203"/>
    </location>
</feature>
<name>A0A395I9Z3_ASPHC</name>
<keyword evidence="4" id="KW-1185">Reference proteome</keyword>
<dbReference type="VEuPathDB" id="FungiDB:BO97DRAFT_420179"/>
<gene>
    <name evidence="3" type="ORF">BO97DRAFT_420179</name>
</gene>
<dbReference type="GeneID" id="37200917"/>
<protein>
    <recommendedName>
        <fullName evidence="5">Chitin-binding type-4 domain-containing protein</fullName>
    </recommendedName>
</protein>
<evidence type="ECO:0000256" key="1">
    <source>
        <dbReference type="SAM" id="MobiDB-lite"/>
    </source>
</evidence>
<sequence length="231" mass="23818">MASKLFKGMALAGLASAVAACSTESDVTVTFYGFPDNDPPSADIAYDCGRGNSAGGTGTYSDPLTFASASGEFKQCEIIYLPYLRKYLRYEDECAQCTTDYKSGKLHIDIWTGANSNGGNAQINCEDNLTPDSQTVVRSPASSYTVNSDALFAKGKCYTSNTYSGAEASSYCSSSGSDSSSGSNSSSSSGAKSSSGSSFSSCSWAGHCAGATCSTEDDCSDDLTCQSGKCA</sequence>
<proteinExistence type="predicted"/>